<dbReference type="OMA" id="AFNKWSR"/>
<dbReference type="STRING" id="869250.J4CCB9"/>
<evidence type="ECO:0000259" key="3">
    <source>
        <dbReference type="Pfam" id="PF01170"/>
    </source>
</evidence>
<dbReference type="GO" id="GO:0043527">
    <property type="term" value="C:tRNA methyltransferase complex"/>
    <property type="evidence" value="ECO:0007669"/>
    <property type="project" value="UniProtKB-ARBA"/>
</dbReference>
<dbReference type="KEGG" id="tot:TOT_010000584"/>
<name>J4CCB9_THEOR</name>
<keyword evidence="2" id="KW-0808">Transferase</keyword>
<accession>J4CCB9</accession>
<evidence type="ECO:0000313" key="6">
    <source>
        <dbReference type="Proteomes" id="UP000003786"/>
    </source>
</evidence>
<dbReference type="InterPro" id="IPR059073">
    <property type="entry name" value="TRMT11_N"/>
</dbReference>
<keyword evidence="1" id="KW-0489">Methyltransferase</keyword>
<evidence type="ECO:0000256" key="2">
    <source>
        <dbReference type="ARBA" id="ARBA00022679"/>
    </source>
</evidence>
<dbReference type="PANTHER" id="PTHR13370">
    <property type="entry name" value="RNA METHYLASE-RELATED"/>
    <property type="match status" value="1"/>
</dbReference>
<gene>
    <name evidence="5" type="ORF">TOT_010000584</name>
</gene>
<evidence type="ECO:0000256" key="1">
    <source>
        <dbReference type="ARBA" id="ARBA00022603"/>
    </source>
</evidence>
<dbReference type="SUPFAM" id="SSF53335">
    <property type="entry name" value="S-adenosyl-L-methionine-dependent methyltransferases"/>
    <property type="match status" value="1"/>
</dbReference>
<dbReference type="VEuPathDB" id="PiroplasmaDB:TOT_010000584"/>
<dbReference type="RefSeq" id="XP_009689423.1">
    <property type="nucleotide sequence ID" value="XM_009691128.1"/>
</dbReference>
<dbReference type="PIRSF" id="PIRSF017259">
    <property type="entry name" value="tRNA_mtfrase_TRM11"/>
    <property type="match status" value="1"/>
</dbReference>
<dbReference type="InterPro" id="IPR029063">
    <property type="entry name" value="SAM-dependent_MTases_sf"/>
</dbReference>
<reference evidence="5 6" key="1">
    <citation type="journal article" date="2012" name="MBio">
        <title>Comparative genome analysis of three eukaryotic parasites with differing abilities to transform leukocytes reveals key mediators of Theileria-induced leukocyte transformation.</title>
        <authorList>
            <person name="Hayashida K."/>
            <person name="Hara Y."/>
            <person name="Abe T."/>
            <person name="Yamasaki C."/>
            <person name="Toyoda A."/>
            <person name="Kosuge T."/>
            <person name="Suzuki Y."/>
            <person name="Sato Y."/>
            <person name="Kawashima S."/>
            <person name="Katayama T."/>
            <person name="Wakaguri H."/>
            <person name="Inoue N."/>
            <person name="Homma K."/>
            <person name="Tada-Umezaki M."/>
            <person name="Yagi Y."/>
            <person name="Fujii Y."/>
            <person name="Habara T."/>
            <person name="Kanehisa M."/>
            <person name="Watanabe H."/>
            <person name="Ito K."/>
            <person name="Gojobori T."/>
            <person name="Sugawara H."/>
            <person name="Imanishi T."/>
            <person name="Weir W."/>
            <person name="Gardner M."/>
            <person name="Pain A."/>
            <person name="Shiels B."/>
            <person name="Hattori M."/>
            <person name="Nene V."/>
            <person name="Sugimoto C."/>
        </authorList>
    </citation>
    <scope>NUCLEOTIDE SEQUENCE [LARGE SCALE GENOMIC DNA]</scope>
    <source>
        <strain evidence="5 6">Shintoku</strain>
    </source>
</reference>
<protein>
    <submittedName>
        <fullName evidence="5">Uncharacterized protein</fullName>
    </submittedName>
</protein>
<evidence type="ECO:0000313" key="5">
    <source>
        <dbReference type="EMBL" id="BAM39122.1"/>
    </source>
</evidence>
<feature type="domain" description="tRNA (guanine(10)-N(2))-methyltransferase TRMT11 N-terminal" evidence="4">
    <location>
        <begin position="78"/>
        <end position="205"/>
    </location>
</feature>
<dbReference type="OrthoDB" id="296065at2759"/>
<dbReference type="eggNOG" id="KOG2671">
    <property type="taxonomic scope" value="Eukaryota"/>
</dbReference>
<dbReference type="Pfam" id="PF01170">
    <property type="entry name" value="UPF0020"/>
    <property type="match status" value="1"/>
</dbReference>
<dbReference type="AlphaFoldDB" id="J4CCB9"/>
<keyword evidence="6" id="KW-1185">Reference proteome</keyword>
<dbReference type="InterPro" id="IPR002052">
    <property type="entry name" value="DNA_methylase_N6_adenine_CS"/>
</dbReference>
<dbReference type="Pfam" id="PF25904">
    <property type="entry name" value="Tmrp11_N"/>
    <property type="match status" value="1"/>
</dbReference>
<feature type="domain" description="Ribosomal RNA large subunit methyltransferase K/L-like methyltransferase" evidence="3">
    <location>
        <begin position="222"/>
        <end position="263"/>
    </location>
</feature>
<dbReference type="GO" id="GO:0008168">
    <property type="term" value="F:methyltransferase activity"/>
    <property type="evidence" value="ECO:0007669"/>
    <property type="project" value="UniProtKB-KW"/>
</dbReference>
<dbReference type="Proteomes" id="UP000003786">
    <property type="component" value="Chromosome 1"/>
</dbReference>
<evidence type="ECO:0000259" key="4">
    <source>
        <dbReference type="Pfam" id="PF25904"/>
    </source>
</evidence>
<dbReference type="EMBL" id="AP011946">
    <property type="protein sequence ID" value="BAM39122.1"/>
    <property type="molecule type" value="Genomic_DNA"/>
</dbReference>
<dbReference type="Gene3D" id="3.40.50.150">
    <property type="entry name" value="Vaccinia Virus protein VP39"/>
    <property type="match status" value="1"/>
</dbReference>
<dbReference type="PRINTS" id="PR00507">
    <property type="entry name" value="N12N6MTFRASE"/>
</dbReference>
<dbReference type="GO" id="GO:0003676">
    <property type="term" value="F:nucleic acid binding"/>
    <property type="evidence" value="ECO:0007669"/>
    <property type="project" value="InterPro"/>
</dbReference>
<dbReference type="InterPro" id="IPR000241">
    <property type="entry name" value="RlmKL-like_Mtase"/>
</dbReference>
<dbReference type="GeneID" id="20713482"/>
<dbReference type="GO" id="GO:0032259">
    <property type="term" value="P:methylation"/>
    <property type="evidence" value="ECO:0007669"/>
    <property type="project" value="UniProtKB-KW"/>
</dbReference>
<proteinExistence type="predicted"/>
<organism evidence="5 6">
    <name type="scientific">Theileria orientalis strain Shintoku</name>
    <dbReference type="NCBI Taxonomy" id="869250"/>
    <lineage>
        <taxon>Eukaryota</taxon>
        <taxon>Sar</taxon>
        <taxon>Alveolata</taxon>
        <taxon>Apicomplexa</taxon>
        <taxon>Aconoidasida</taxon>
        <taxon>Piroplasmida</taxon>
        <taxon>Theileriidae</taxon>
        <taxon>Theileria</taxon>
    </lineage>
</organism>
<dbReference type="PANTHER" id="PTHR13370:SF3">
    <property type="entry name" value="TRNA (GUANINE(10)-N2)-METHYLTRANSFERASE HOMOLOG"/>
    <property type="match status" value="1"/>
</dbReference>
<sequence length="432" mass="49379">MPRYLFWMRLDIDYYELIECELLSVAQLYGVDLKDFNLSYFKDKRCTLYSEQLREHYSSYFNGDSTDFSKTDTSNLNIFLYGTVESEQIVKSIFDRCILVKSALNIWNEATDYGHLASKLLEENKREIEKYLKNKKWSVKFTRHNNKSVGNNVVEILGKLSAVFDDAGEVDLDNPDTRIVIIEKYTINKKTVEKKLEKIYFGHLLYERFNNLWWNDFNLSARPILGPTSLDTSLSFIMSNLAKVGPGSVVYDPFVGSGGALISSSIFGGWCFGSDIDMRILRGWGISYRNPNTDTEYGSTNVFVNFNHYDLQVPEIIRCDIKYSPFKDSSVSDGWVDSIITDPPYGNRASFAHNKLMKTINEDLKLNNCFELIEILLGVSHRLLVKGGRLVFLLPANTSNVSQSLKTVDSDRFKLIHIGQQMLSGGNRANDI</sequence>
<dbReference type="GO" id="GO:0005737">
    <property type="term" value="C:cytoplasm"/>
    <property type="evidence" value="ECO:0007669"/>
    <property type="project" value="TreeGrafter"/>
</dbReference>
<dbReference type="PROSITE" id="PS00092">
    <property type="entry name" value="N6_MTASE"/>
    <property type="match status" value="1"/>
</dbReference>